<keyword evidence="2" id="KW-1185">Reference proteome</keyword>
<dbReference type="Proteomes" id="UP001059836">
    <property type="component" value="Chromosome"/>
</dbReference>
<protein>
    <recommendedName>
        <fullName evidence="3">Alpha/beta hydrolase family protein</fullName>
    </recommendedName>
</protein>
<dbReference type="RefSeq" id="WP_213245982.1">
    <property type="nucleotide sequence ID" value="NZ_CP045806.1"/>
</dbReference>
<evidence type="ECO:0008006" key="3">
    <source>
        <dbReference type="Google" id="ProtNLM"/>
    </source>
</evidence>
<evidence type="ECO:0000313" key="2">
    <source>
        <dbReference type="Proteomes" id="UP001059836"/>
    </source>
</evidence>
<organism evidence="1 2">
    <name type="scientific">Gordonia pseudamarae</name>
    <dbReference type="NCBI Taxonomy" id="2831662"/>
    <lineage>
        <taxon>Bacteria</taxon>
        <taxon>Bacillati</taxon>
        <taxon>Actinomycetota</taxon>
        <taxon>Actinomycetes</taxon>
        <taxon>Mycobacteriales</taxon>
        <taxon>Gordoniaceae</taxon>
        <taxon>Gordonia</taxon>
    </lineage>
</organism>
<accession>A0ABX6IEK5</accession>
<evidence type="ECO:0000313" key="1">
    <source>
        <dbReference type="EMBL" id="QHN33700.1"/>
    </source>
</evidence>
<dbReference type="EMBL" id="CP045809">
    <property type="protein sequence ID" value="QHN33700.1"/>
    <property type="molecule type" value="Genomic_DNA"/>
</dbReference>
<name>A0ABX6IEK5_9ACTN</name>
<reference evidence="1" key="1">
    <citation type="journal article" date="2021" name="Nat. Microbiol.">
        <title>Cocultivation of an ultrasmall environmental parasitic bacterium with lytic ability against bacteria associated with wastewater foams.</title>
        <authorList>
            <person name="Batinovic S."/>
            <person name="Rose J.J.A."/>
            <person name="Ratcliffe J."/>
            <person name="Seviour R.J."/>
            <person name="Petrovski S."/>
        </authorList>
    </citation>
    <scope>NUCLEOTIDE SEQUENCE</scope>
    <source>
        <strain evidence="1">CON9</strain>
    </source>
</reference>
<proteinExistence type="predicted"/>
<sequence>MATDSDNSQVLAGQEYQRVGTPGGIPVLVHHGLVAGSAIAPWAAEAAAARGIELIGVAITVGSGWSTIRR</sequence>
<gene>
    <name evidence="1" type="ORF">GII31_01045</name>
</gene>